<keyword evidence="3" id="KW-1185">Reference proteome</keyword>
<comment type="caution">
    <text evidence="2">The sequence shown here is derived from an EMBL/GenBank/DDBJ whole genome shotgun (WGS) entry which is preliminary data.</text>
</comment>
<dbReference type="RefSeq" id="WP_132018023.1">
    <property type="nucleotide sequence ID" value="NZ_SLUN01000063.1"/>
</dbReference>
<evidence type="ECO:0000313" key="2">
    <source>
        <dbReference type="EMBL" id="TCL54486.1"/>
    </source>
</evidence>
<evidence type="ECO:0000256" key="1">
    <source>
        <dbReference type="SAM" id="Phobius"/>
    </source>
</evidence>
<keyword evidence="1" id="KW-0812">Transmembrane</keyword>
<gene>
    <name evidence="2" type="ORF">EDC14_10633</name>
</gene>
<sequence length="161" mass="17890">MENNGLEWLKYRWILGLAALAVFGWGCFAWVVARSYQPELPEVLPPERSIAPQPGRLFPLQRYEALQSGALFFAKALPALEGPLPVAPPPPQIFHSKLVLWGLIKDARQNWAVVGNDLQSSQDTRVVKAGDTVAGEQIIQFGERSIRVKNSSGEGWVELKE</sequence>
<feature type="transmembrane region" description="Helical" evidence="1">
    <location>
        <begin position="12"/>
        <end position="33"/>
    </location>
</feature>
<dbReference type="AlphaFoldDB" id="A0A4R1QLI0"/>
<name>A0A4R1QLI0_HYDET</name>
<dbReference type="Proteomes" id="UP000295008">
    <property type="component" value="Unassembled WGS sequence"/>
</dbReference>
<protein>
    <submittedName>
        <fullName evidence="2">Uncharacterized protein</fullName>
    </submittedName>
</protein>
<evidence type="ECO:0000313" key="3">
    <source>
        <dbReference type="Proteomes" id="UP000295008"/>
    </source>
</evidence>
<keyword evidence="1" id="KW-0472">Membrane</keyword>
<keyword evidence="1" id="KW-1133">Transmembrane helix</keyword>
<dbReference type="EMBL" id="SLUN01000063">
    <property type="protein sequence ID" value="TCL54486.1"/>
    <property type="molecule type" value="Genomic_DNA"/>
</dbReference>
<accession>A0A4R1QLI0</accession>
<organism evidence="2 3">
    <name type="scientific">Hydrogenispora ethanolica</name>
    <dbReference type="NCBI Taxonomy" id="1082276"/>
    <lineage>
        <taxon>Bacteria</taxon>
        <taxon>Bacillati</taxon>
        <taxon>Bacillota</taxon>
        <taxon>Hydrogenispora</taxon>
    </lineage>
</organism>
<proteinExistence type="predicted"/>
<reference evidence="2 3" key="1">
    <citation type="submission" date="2019-03" db="EMBL/GenBank/DDBJ databases">
        <title>Genomic Encyclopedia of Type Strains, Phase IV (KMG-IV): sequencing the most valuable type-strain genomes for metagenomic binning, comparative biology and taxonomic classification.</title>
        <authorList>
            <person name="Goeker M."/>
        </authorList>
    </citation>
    <scope>NUCLEOTIDE SEQUENCE [LARGE SCALE GENOMIC DNA]</scope>
    <source>
        <strain evidence="2 3">LX-B</strain>
    </source>
</reference>